<feature type="transmembrane region" description="Helical" evidence="8">
    <location>
        <begin position="51"/>
        <end position="73"/>
    </location>
</feature>
<dbReference type="InterPro" id="IPR027417">
    <property type="entry name" value="P-loop_NTPase"/>
</dbReference>
<protein>
    <recommendedName>
        <fullName evidence="13">ABC transporter ATP-binding protein</fullName>
    </recommendedName>
</protein>
<evidence type="ECO:0000256" key="3">
    <source>
        <dbReference type="ARBA" id="ARBA00022692"/>
    </source>
</evidence>
<feature type="transmembrane region" description="Helical" evidence="8">
    <location>
        <begin position="244"/>
        <end position="265"/>
    </location>
</feature>
<sequence>MQQYRRLFKFLKPYLPQVLGGAVCTLFVTLSTLAIAPLAGAAFNAIGEKDFFWLNIAAISIIGLYFVKGVFLYGQDYLSSYTANRVIIDLREKVYASLQGQSLDFYSRWHTGELISRLMNDINMLQTTVLVVFATFIPQAVLLLGLLGYVFWLNWRLSLLTLISLPLIIQVIRMFGSEIRHISEGVQQKTADITTHAQETISQIRVVKSFTMEESEVKHFHAENNRAFQITMKAVQILSTQNPVIALLQSIAAVAIVWFGGMQIINGDLTLPQLISFATALGIMTDPGSNLSRSFTIFQQGMASLKRVFELLDIEPSIKDTPGAAELPPLQGKIEFHNVSFAYEQDKVLQNINLTVQPGESVALVGRTGSGKSTLINLIQRFYDPTAGKILVDGQDLRQVTIHSLRSQMAIVPQETALFSGTIKDNISYGQTRTTEREIREAAIQANIHDFIEGLPNGYQTEVGERGTKLSGGEKQRIAIARAILRNPKILILDEATSSLDAETESLIRDALEKLMKGRTTLIIAHRLSTIEKVNKIVVLDDGAIVESGTHLELLAQGGLYQHLHQIQFKNKA</sequence>
<evidence type="ECO:0000256" key="6">
    <source>
        <dbReference type="ARBA" id="ARBA00022989"/>
    </source>
</evidence>
<dbReference type="Proteomes" id="UP000178951">
    <property type="component" value="Unassembled WGS sequence"/>
</dbReference>
<evidence type="ECO:0000259" key="10">
    <source>
        <dbReference type="PROSITE" id="PS50929"/>
    </source>
</evidence>
<dbReference type="Gene3D" id="1.20.1560.10">
    <property type="entry name" value="ABC transporter type 1, transmembrane domain"/>
    <property type="match status" value="1"/>
</dbReference>
<dbReference type="GO" id="GO:0005524">
    <property type="term" value="F:ATP binding"/>
    <property type="evidence" value="ECO:0007669"/>
    <property type="project" value="UniProtKB-KW"/>
</dbReference>
<dbReference type="PANTHER" id="PTHR43394:SF1">
    <property type="entry name" value="ATP-BINDING CASSETTE SUB-FAMILY B MEMBER 10, MITOCHONDRIAL"/>
    <property type="match status" value="1"/>
</dbReference>
<evidence type="ECO:0000313" key="11">
    <source>
        <dbReference type="EMBL" id="OGC33198.1"/>
    </source>
</evidence>
<dbReference type="PROSITE" id="PS50893">
    <property type="entry name" value="ABC_TRANSPORTER_2"/>
    <property type="match status" value="1"/>
</dbReference>
<evidence type="ECO:0000259" key="9">
    <source>
        <dbReference type="PROSITE" id="PS50893"/>
    </source>
</evidence>
<name>A0A1F4TKD9_UNCSA</name>
<comment type="caution">
    <text evidence="11">The sequence shown here is derived from an EMBL/GenBank/DDBJ whole genome shotgun (WGS) entry which is preliminary data.</text>
</comment>
<evidence type="ECO:0000256" key="1">
    <source>
        <dbReference type="ARBA" id="ARBA00004651"/>
    </source>
</evidence>
<dbReference type="PROSITE" id="PS00211">
    <property type="entry name" value="ABC_TRANSPORTER_1"/>
    <property type="match status" value="1"/>
</dbReference>
<dbReference type="CDD" id="cd03249">
    <property type="entry name" value="ABC_MTABC3_MDL1_MDL2"/>
    <property type="match status" value="1"/>
</dbReference>
<organism evidence="11 12">
    <name type="scientific">candidate division WOR-1 bacterium RIFOXYB2_FULL_48_7</name>
    <dbReference type="NCBI Taxonomy" id="1802583"/>
    <lineage>
        <taxon>Bacteria</taxon>
        <taxon>Bacillati</taxon>
        <taxon>Saganbacteria</taxon>
    </lineage>
</organism>
<dbReference type="EMBL" id="MEUF01000065">
    <property type="protein sequence ID" value="OGC33198.1"/>
    <property type="molecule type" value="Genomic_DNA"/>
</dbReference>
<dbReference type="Pfam" id="PF00664">
    <property type="entry name" value="ABC_membrane"/>
    <property type="match status" value="1"/>
</dbReference>
<dbReference type="InterPro" id="IPR039421">
    <property type="entry name" value="Type_1_exporter"/>
</dbReference>
<dbReference type="Gene3D" id="3.40.50.300">
    <property type="entry name" value="P-loop containing nucleotide triphosphate hydrolases"/>
    <property type="match status" value="1"/>
</dbReference>
<accession>A0A1F4TKD9</accession>
<keyword evidence="7 8" id="KW-0472">Membrane</keyword>
<comment type="subcellular location">
    <subcellularLocation>
        <location evidence="1">Cell membrane</location>
        <topology evidence="1">Multi-pass membrane protein</topology>
    </subcellularLocation>
</comment>
<dbReference type="PROSITE" id="PS50929">
    <property type="entry name" value="ABC_TM1F"/>
    <property type="match status" value="1"/>
</dbReference>
<keyword evidence="5" id="KW-0067">ATP-binding</keyword>
<keyword evidence="6 8" id="KW-1133">Transmembrane helix</keyword>
<evidence type="ECO:0000256" key="5">
    <source>
        <dbReference type="ARBA" id="ARBA00022840"/>
    </source>
</evidence>
<evidence type="ECO:0000313" key="12">
    <source>
        <dbReference type="Proteomes" id="UP000178951"/>
    </source>
</evidence>
<gene>
    <name evidence="11" type="ORF">A2311_02180</name>
</gene>
<dbReference type="CDD" id="cd18552">
    <property type="entry name" value="ABC_6TM_MsbA_like"/>
    <property type="match status" value="1"/>
</dbReference>
<dbReference type="PANTHER" id="PTHR43394">
    <property type="entry name" value="ATP-DEPENDENT PERMEASE MDL1, MITOCHONDRIAL"/>
    <property type="match status" value="1"/>
</dbReference>
<dbReference type="InterPro" id="IPR003439">
    <property type="entry name" value="ABC_transporter-like_ATP-bd"/>
</dbReference>
<feature type="transmembrane region" description="Helical" evidence="8">
    <location>
        <begin position="127"/>
        <end position="151"/>
    </location>
</feature>
<evidence type="ECO:0008006" key="13">
    <source>
        <dbReference type="Google" id="ProtNLM"/>
    </source>
</evidence>
<dbReference type="STRING" id="1802583.A2311_02180"/>
<reference evidence="11 12" key="1">
    <citation type="journal article" date="2016" name="Nat. Commun.">
        <title>Thousands of microbial genomes shed light on interconnected biogeochemical processes in an aquifer system.</title>
        <authorList>
            <person name="Anantharaman K."/>
            <person name="Brown C.T."/>
            <person name="Hug L.A."/>
            <person name="Sharon I."/>
            <person name="Castelle C.J."/>
            <person name="Probst A.J."/>
            <person name="Thomas B.C."/>
            <person name="Singh A."/>
            <person name="Wilkins M.J."/>
            <person name="Karaoz U."/>
            <person name="Brodie E.L."/>
            <person name="Williams K.H."/>
            <person name="Hubbard S.S."/>
            <person name="Banfield J.F."/>
        </authorList>
    </citation>
    <scope>NUCLEOTIDE SEQUENCE [LARGE SCALE GENOMIC DNA]</scope>
</reference>
<dbReference type="InterPro" id="IPR036640">
    <property type="entry name" value="ABC1_TM_sf"/>
</dbReference>
<feature type="domain" description="ABC transmembrane type-1" evidence="10">
    <location>
        <begin position="19"/>
        <end position="300"/>
    </location>
</feature>
<keyword evidence="2" id="KW-0813">Transport</keyword>
<feature type="transmembrane region" description="Helical" evidence="8">
    <location>
        <begin position="157"/>
        <end position="175"/>
    </location>
</feature>
<dbReference type="GO" id="GO:0016887">
    <property type="term" value="F:ATP hydrolysis activity"/>
    <property type="evidence" value="ECO:0007669"/>
    <property type="project" value="InterPro"/>
</dbReference>
<dbReference type="InterPro" id="IPR011527">
    <property type="entry name" value="ABC1_TM_dom"/>
</dbReference>
<dbReference type="InterPro" id="IPR017871">
    <property type="entry name" value="ABC_transporter-like_CS"/>
</dbReference>
<evidence type="ECO:0000256" key="7">
    <source>
        <dbReference type="ARBA" id="ARBA00023136"/>
    </source>
</evidence>
<dbReference type="GO" id="GO:0005886">
    <property type="term" value="C:plasma membrane"/>
    <property type="evidence" value="ECO:0007669"/>
    <property type="project" value="UniProtKB-SubCell"/>
</dbReference>
<dbReference type="AlphaFoldDB" id="A0A1F4TKD9"/>
<dbReference type="SMART" id="SM00382">
    <property type="entry name" value="AAA"/>
    <property type="match status" value="1"/>
</dbReference>
<evidence type="ECO:0000256" key="8">
    <source>
        <dbReference type="SAM" id="Phobius"/>
    </source>
</evidence>
<dbReference type="GO" id="GO:0015421">
    <property type="term" value="F:ABC-type oligopeptide transporter activity"/>
    <property type="evidence" value="ECO:0007669"/>
    <property type="project" value="TreeGrafter"/>
</dbReference>
<dbReference type="SUPFAM" id="SSF90123">
    <property type="entry name" value="ABC transporter transmembrane region"/>
    <property type="match status" value="1"/>
</dbReference>
<evidence type="ECO:0000256" key="2">
    <source>
        <dbReference type="ARBA" id="ARBA00022448"/>
    </source>
</evidence>
<dbReference type="InterPro" id="IPR003593">
    <property type="entry name" value="AAA+_ATPase"/>
</dbReference>
<keyword evidence="3 8" id="KW-0812">Transmembrane</keyword>
<proteinExistence type="predicted"/>
<keyword evidence="4" id="KW-0547">Nucleotide-binding</keyword>
<dbReference type="FunFam" id="3.40.50.300:FF:000287">
    <property type="entry name" value="Multidrug ABC transporter ATP-binding protein"/>
    <property type="match status" value="1"/>
</dbReference>
<feature type="domain" description="ABC transporter" evidence="9">
    <location>
        <begin position="334"/>
        <end position="567"/>
    </location>
</feature>
<dbReference type="Pfam" id="PF00005">
    <property type="entry name" value="ABC_tran"/>
    <property type="match status" value="1"/>
</dbReference>
<evidence type="ECO:0000256" key="4">
    <source>
        <dbReference type="ARBA" id="ARBA00022741"/>
    </source>
</evidence>
<dbReference type="SUPFAM" id="SSF52540">
    <property type="entry name" value="P-loop containing nucleoside triphosphate hydrolases"/>
    <property type="match status" value="1"/>
</dbReference>